<sequence length="484" mass="51544">MFTNRQLGGAAARGAAVAAPAPAHRRPASRRAAVRVAGFKGSYKVVIVGGGSAGATVASHYVRKLGPGQVAVIEPSHQHYYQPLWTLVGGGFKGIDESRRPMSDVLPAGADWIPASVSEFLPSDNRVSTSDGRTYEYDYLVVATGMQAKWGRVKGLPEALGDGAVVSNMSPRTAPMTYTAVRALRSGHALFTMPKGVVKCPGAAHKACYISEDHLRRAGRRPDVAVTLALAGDKIFGVPRYAATISALVADRGIDVRLNTNLVEVRGPQKEAVFEVLGQAGQAVGERVMKYDMLHVTPPQGPLDVVARSQLANEGGWVATDPETMQHTRYPNVFGIGDCAAVPTSKTAAAAAAQFLVLRDNLDSLMAGGGADGARYDGYSSCPLVTKRGACMMMEFGYGGKIMETFTPLGVVDQSKEDYLMWLVKTEALPWAYWNLMTKGYVPWGEYKNALKRLEAKPAAAAAPAAQQQQQGGGAQPAPEPTRR</sequence>
<dbReference type="Pfam" id="PF07992">
    <property type="entry name" value="Pyr_redox_2"/>
    <property type="match status" value="1"/>
</dbReference>
<dbReference type="PRINTS" id="PR00368">
    <property type="entry name" value="FADPNR"/>
</dbReference>
<protein>
    <recommendedName>
        <fullName evidence="10">Sulfide:quinone oxidoreductase, mitochondrial</fullName>
    </recommendedName>
</protein>
<evidence type="ECO:0000259" key="12">
    <source>
        <dbReference type="Pfam" id="PF07992"/>
    </source>
</evidence>
<keyword evidence="4" id="KW-0874">Quinone</keyword>
<dbReference type="GO" id="GO:0005739">
    <property type="term" value="C:mitochondrion"/>
    <property type="evidence" value="ECO:0007669"/>
    <property type="project" value="UniProtKB-SubCell"/>
</dbReference>
<dbReference type="SUPFAM" id="SSF51905">
    <property type="entry name" value="FAD/NAD(P)-binding domain"/>
    <property type="match status" value="2"/>
</dbReference>
<proteinExistence type="inferred from homology"/>
<evidence type="ECO:0000256" key="10">
    <source>
        <dbReference type="ARBA" id="ARBA00070160"/>
    </source>
</evidence>
<dbReference type="InterPro" id="IPR015904">
    <property type="entry name" value="Sulphide_quinone_reductase"/>
</dbReference>
<evidence type="ECO:0000256" key="2">
    <source>
        <dbReference type="ARBA" id="ARBA00004173"/>
    </source>
</evidence>
<evidence type="ECO:0000313" key="14">
    <source>
        <dbReference type="Proteomes" id="UP000247498"/>
    </source>
</evidence>
<evidence type="ECO:0000256" key="5">
    <source>
        <dbReference type="ARBA" id="ARBA00022827"/>
    </source>
</evidence>
<evidence type="ECO:0000256" key="7">
    <source>
        <dbReference type="ARBA" id="ARBA00023002"/>
    </source>
</evidence>
<gene>
    <name evidence="13" type="ORF">Rsub_09846</name>
</gene>
<feature type="domain" description="FAD/NAD(P)-binding" evidence="12">
    <location>
        <begin position="43"/>
        <end position="351"/>
    </location>
</feature>
<dbReference type="PANTHER" id="PTHR10632:SF2">
    <property type="entry name" value="SULFIDE:QUINONE OXIDOREDUCTASE, MITOCHONDRIAL"/>
    <property type="match status" value="1"/>
</dbReference>
<comment type="caution">
    <text evidence="13">The sequence shown here is derived from an EMBL/GenBank/DDBJ whole genome shotgun (WGS) entry which is preliminary data.</text>
</comment>
<dbReference type="GO" id="GO:0048038">
    <property type="term" value="F:quinone binding"/>
    <property type="evidence" value="ECO:0007669"/>
    <property type="project" value="UniProtKB-KW"/>
</dbReference>
<dbReference type="InterPro" id="IPR023753">
    <property type="entry name" value="FAD/NAD-binding_dom"/>
</dbReference>
<comment type="subcellular location">
    <subcellularLocation>
        <location evidence="2">Mitochondrion</location>
    </subcellularLocation>
</comment>
<dbReference type="InterPro" id="IPR036188">
    <property type="entry name" value="FAD/NAD-bd_sf"/>
</dbReference>
<dbReference type="GO" id="GO:0071949">
    <property type="term" value="F:FAD binding"/>
    <property type="evidence" value="ECO:0007669"/>
    <property type="project" value="TreeGrafter"/>
</dbReference>
<dbReference type="GO" id="GO:0070221">
    <property type="term" value="P:sulfide oxidation, using sulfide:quinone oxidoreductase"/>
    <property type="evidence" value="ECO:0007669"/>
    <property type="project" value="TreeGrafter"/>
</dbReference>
<dbReference type="PANTHER" id="PTHR10632">
    <property type="entry name" value="SULFIDE:QUINONE OXIDOREDUCTASE"/>
    <property type="match status" value="1"/>
</dbReference>
<comment type="similarity">
    <text evidence="9">Belongs to the SQRD family.</text>
</comment>
<dbReference type="STRING" id="307507.A0A2V0P9H3"/>
<feature type="compositionally biased region" description="Low complexity" evidence="11">
    <location>
        <begin position="459"/>
        <end position="470"/>
    </location>
</feature>
<evidence type="ECO:0000256" key="1">
    <source>
        <dbReference type="ARBA" id="ARBA00001974"/>
    </source>
</evidence>
<organism evidence="13 14">
    <name type="scientific">Raphidocelis subcapitata</name>
    <dbReference type="NCBI Taxonomy" id="307507"/>
    <lineage>
        <taxon>Eukaryota</taxon>
        <taxon>Viridiplantae</taxon>
        <taxon>Chlorophyta</taxon>
        <taxon>core chlorophytes</taxon>
        <taxon>Chlorophyceae</taxon>
        <taxon>CS clade</taxon>
        <taxon>Sphaeropleales</taxon>
        <taxon>Selenastraceae</taxon>
        <taxon>Raphidocelis</taxon>
    </lineage>
</organism>
<keyword evidence="6" id="KW-0809">Transit peptide</keyword>
<keyword evidence="3" id="KW-0285">Flavoprotein</keyword>
<evidence type="ECO:0000256" key="11">
    <source>
        <dbReference type="SAM" id="MobiDB-lite"/>
    </source>
</evidence>
<dbReference type="OrthoDB" id="5376590at2759"/>
<name>A0A2V0P9H3_9CHLO</name>
<dbReference type="FunFam" id="3.50.50.60:FF:000034">
    <property type="entry name" value="sulfide:quinone oxidoreductase, mitochondrial"/>
    <property type="match status" value="1"/>
</dbReference>
<accession>A0A2V0P9H3</accession>
<evidence type="ECO:0000256" key="3">
    <source>
        <dbReference type="ARBA" id="ARBA00022630"/>
    </source>
</evidence>
<evidence type="ECO:0000256" key="9">
    <source>
        <dbReference type="ARBA" id="ARBA00060891"/>
    </source>
</evidence>
<evidence type="ECO:0000256" key="4">
    <source>
        <dbReference type="ARBA" id="ARBA00022719"/>
    </source>
</evidence>
<keyword evidence="8" id="KW-0496">Mitochondrion</keyword>
<dbReference type="Gene3D" id="3.50.50.60">
    <property type="entry name" value="FAD/NAD(P)-binding domain"/>
    <property type="match status" value="2"/>
</dbReference>
<keyword evidence="5" id="KW-0274">FAD</keyword>
<dbReference type="EMBL" id="BDRX01000081">
    <property type="protein sequence ID" value="GBF96504.1"/>
    <property type="molecule type" value="Genomic_DNA"/>
</dbReference>
<keyword evidence="7" id="KW-0560">Oxidoreductase</keyword>
<dbReference type="GO" id="GO:0070224">
    <property type="term" value="F:sulfide:quinone oxidoreductase activity"/>
    <property type="evidence" value="ECO:0007669"/>
    <property type="project" value="TreeGrafter"/>
</dbReference>
<dbReference type="Proteomes" id="UP000247498">
    <property type="component" value="Unassembled WGS sequence"/>
</dbReference>
<keyword evidence="14" id="KW-1185">Reference proteome</keyword>
<evidence type="ECO:0000256" key="6">
    <source>
        <dbReference type="ARBA" id="ARBA00022946"/>
    </source>
</evidence>
<comment type="cofactor">
    <cofactor evidence="1">
        <name>FAD</name>
        <dbReference type="ChEBI" id="CHEBI:57692"/>
    </cofactor>
</comment>
<reference evidence="13 14" key="1">
    <citation type="journal article" date="2018" name="Sci. Rep.">
        <title>Raphidocelis subcapitata (=Pseudokirchneriella subcapitata) provides an insight into genome evolution and environmental adaptations in the Sphaeropleales.</title>
        <authorList>
            <person name="Suzuki S."/>
            <person name="Yamaguchi H."/>
            <person name="Nakajima N."/>
            <person name="Kawachi M."/>
        </authorList>
    </citation>
    <scope>NUCLEOTIDE SEQUENCE [LARGE SCALE GENOMIC DNA]</scope>
    <source>
        <strain evidence="13 14">NIES-35</strain>
    </source>
</reference>
<dbReference type="AlphaFoldDB" id="A0A2V0P9H3"/>
<dbReference type="PRINTS" id="PR00469">
    <property type="entry name" value="PNDRDTASEII"/>
</dbReference>
<evidence type="ECO:0000313" key="13">
    <source>
        <dbReference type="EMBL" id="GBF96504.1"/>
    </source>
</evidence>
<feature type="region of interest" description="Disordered" evidence="11">
    <location>
        <begin position="459"/>
        <end position="484"/>
    </location>
</feature>
<dbReference type="InParanoid" id="A0A2V0P9H3"/>
<evidence type="ECO:0000256" key="8">
    <source>
        <dbReference type="ARBA" id="ARBA00023128"/>
    </source>
</evidence>